<name>A0A3G2T4B3_9GAMM</name>
<reference evidence="3 4" key="1">
    <citation type="submission" date="2018-10" db="EMBL/GenBank/DDBJ databases">
        <title>The complete genome of Acinetobacter wuhouensis strain WCHAW010062.</title>
        <authorList>
            <person name="Hu Y."/>
            <person name="Long H."/>
            <person name="Feng Y."/>
            <person name="Zong Z."/>
        </authorList>
    </citation>
    <scope>NUCLEOTIDE SEQUENCE [LARGE SCALE GENOMIC DNA]</scope>
    <source>
        <strain evidence="3 4">WCHAW010062</strain>
    </source>
</reference>
<dbReference type="PANTHER" id="PTHR35535:SF1">
    <property type="entry name" value="HEAT SHOCK PROTEIN HSLJ"/>
    <property type="match status" value="1"/>
</dbReference>
<dbReference type="PANTHER" id="PTHR35535">
    <property type="entry name" value="HEAT SHOCK PROTEIN HSLJ"/>
    <property type="match status" value="1"/>
</dbReference>
<dbReference type="RefSeq" id="WP_087552486.1">
    <property type="nucleotide sequence ID" value="NZ_CP033133.1"/>
</dbReference>
<dbReference type="Pfam" id="PF03724">
    <property type="entry name" value="META"/>
    <property type="match status" value="2"/>
</dbReference>
<dbReference type="EMBL" id="CP033133">
    <property type="protein sequence ID" value="AYO55120.1"/>
    <property type="molecule type" value="Genomic_DNA"/>
</dbReference>
<dbReference type="PROSITE" id="PS51257">
    <property type="entry name" value="PROKAR_LIPOPROTEIN"/>
    <property type="match status" value="1"/>
</dbReference>
<dbReference type="InterPro" id="IPR038670">
    <property type="entry name" value="HslJ-like_sf"/>
</dbReference>
<evidence type="ECO:0000313" key="3">
    <source>
        <dbReference type="EMBL" id="AYO55120.1"/>
    </source>
</evidence>
<dbReference type="InterPro" id="IPR053147">
    <property type="entry name" value="Hsp_HslJ-like"/>
</dbReference>
<dbReference type="Gene3D" id="2.40.128.270">
    <property type="match status" value="2"/>
</dbReference>
<feature type="domain" description="DUF306" evidence="2">
    <location>
        <begin position="162"/>
        <end position="259"/>
    </location>
</feature>
<evidence type="ECO:0000259" key="2">
    <source>
        <dbReference type="Pfam" id="PF03724"/>
    </source>
</evidence>
<keyword evidence="1" id="KW-0732">Signal</keyword>
<dbReference type="AlphaFoldDB" id="A0A3G2T4B3"/>
<dbReference type="Proteomes" id="UP000279962">
    <property type="component" value="Chromosome"/>
</dbReference>
<accession>A0A3G2T4B3</accession>
<proteinExistence type="predicted"/>
<feature type="domain" description="DUF306" evidence="2">
    <location>
        <begin position="50"/>
        <end position="140"/>
    </location>
</feature>
<gene>
    <name evidence="3" type="ORF">CDG68_16290</name>
</gene>
<organism evidence="3 4">
    <name type="scientific">Acinetobacter wuhouensis</name>
    <dbReference type="NCBI Taxonomy" id="1879050"/>
    <lineage>
        <taxon>Bacteria</taxon>
        <taxon>Pseudomonadati</taxon>
        <taxon>Pseudomonadota</taxon>
        <taxon>Gammaproteobacteria</taxon>
        <taxon>Moraxellales</taxon>
        <taxon>Moraxellaceae</taxon>
        <taxon>Acinetobacter</taxon>
    </lineage>
</organism>
<evidence type="ECO:0000256" key="1">
    <source>
        <dbReference type="SAM" id="SignalP"/>
    </source>
</evidence>
<dbReference type="InterPro" id="IPR005184">
    <property type="entry name" value="DUF306_Meta_HslJ"/>
</dbReference>
<sequence>MKITTFLLFSCAALSISACQNTTVVNKPITPAVLSSQQFNEILQQHTWTYTPPNSEIPIQINFNNESIAIYSGCNLMSRKYKTQDHQIMLFDYLLSSTKACGELEKQESLTYGLFLQPHSFTLEQNPKNEMVLKLEHSNHQHYIFKAKPKKEDLEQSDREVLTKFTWQHITDDQNQVQKQALLLNFDPDRVRYYSGCNRNYYKYSIENNTIFHLGHYGGTVMMCPINLQEKQFEKLSAKPFHFKFDYSTTFPKLILESKYQPNMIFQATPRKEDLKLP</sequence>
<feature type="signal peptide" evidence="1">
    <location>
        <begin position="1"/>
        <end position="18"/>
    </location>
</feature>
<feature type="chain" id="PRO_5018009209" evidence="1">
    <location>
        <begin position="19"/>
        <end position="278"/>
    </location>
</feature>
<evidence type="ECO:0000313" key="4">
    <source>
        <dbReference type="Proteomes" id="UP000279962"/>
    </source>
</evidence>
<protein>
    <submittedName>
        <fullName evidence="3">META domain-containing protein</fullName>
    </submittedName>
</protein>